<comment type="catalytic activity">
    <reaction evidence="15">
        <text>L-seryl-[protein] + ATP = O-phospho-L-seryl-[protein] + ADP + H(+)</text>
        <dbReference type="Rhea" id="RHEA:17989"/>
        <dbReference type="Rhea" id="RHEA-COMP:9863"/>
        <dbReference type="Rhea" id="RHEA-COMP:11604"/>
        <dbReference type="ChEBI" id="CHEBI:15378"/>
        <dbReference type="ChEBI" id="CHEBI:29999"/>
        <dbReference type="ChEBI" id="CHEBI:30616"/>
        <dbReference type="ChEBI" id="CHEBI:83421"/>
        <dbReference type="ChEBI" id="CHEBI:456216"/>
        <dbReference type="EC" id="2.7.11.1"/>
    </reaction>
</comment>
<keyword evidence="13 18" id="KW-0472">Membrane</keyword>
<dbReference type="GO" id="GO:0004674">
    <property type="term" value="F:protein serine/threonine kinase activity"/>
    <property type="evidence" value="ECO:0007669"/>
    <property type="project" value="UniProtKB-KW"/>
</dbReference>
<gene>
    <name evidence="21" type="ORF">QYE76_016077</name>
</gene>
<feature type="binding site" evidence="16">
    <location>
        <position position="628"/>
    </location>
    <ligand>
        <name>ATP</name>
        <dbReference type="ChEBI" id="CHEBI:30616"/>
    </ligand>
</feature>
<organism evidence="21 22">
    <name type="scientific">Lolium multiflorum</name>
    <name type="common">Italian ryegrass</name>
    <name type="synonym">Lolium perenne subsp. multiflorum</name>
    <dbReference type="NCBI Taxonomy" id="4521"/>
    <lineage>
        <taxon>Eukaryota</taxon>
        <taxon>Viridiplantae</taxon>
        <taxon>Streptophyta</taxon>
        <taxon>Embryophyta</taxon>
        <taxon>Tracheophyta</taxon>
        <taxon>Spermatophyta</taxon>
        <taxon>Magnoliopsida</taxon>
        <taxon>Liliopsida</taxon>
        <taxon>Poales</taxon>
        <taxon>Poaceae</taxon>
        <taxon>BOP clade</taxon>
        <taxon>Pooideae</taxon>
        <taxon>Poodae</taxon>
        <taxon>Poeae</taxon>
        <taxon>Poeae Chloroplast Group 2 (Poeae type)</taxon>
        <taxon>Loliodinae</taxon>
        <taxon>Loliinae</taxon>
        <taxon>Lolium</taxon>
    </lineage>
</organism>
<proteinExistence type="predicted"/>
<dbReference type="PANTHER" id="PTHR45631:SF114">
    <property type="entry name" value="OS05G0525800 PROTEIN"/>
    <property type="match status" value="1"/>
</dbReference>
<reference evidence="21" key="1">
    <citation type="submission" date="2023-07" db="EMBL/GenBank/DDBJ databases">
        <title>A chromosome-level genome assembly of Lolium multiflorum.</title>
        <authorList>
            <person name="Chen Y."/>
            <person name="Copetti D."/>
            <person name="Kolliker R."/>
            <person name="Studer B."/>
        </authorList>
    </citation>
    <scope>NUCLEOTIDE SEQUENCE</scope>
    <source>
        <strain evidence="21">02402/16</strain>
        <tissue evidence="21">Leaf</tissue>
    </source>
</reference>
<dbReference type="EMBL" id="JAUUTY010000001">
    <property type="protein sequence ID" value="KAK1699380.1"/>
    <property type="molecule type" value="Genomic_DNA"/>
</dbReference>
<dbReference type="InterPro" id="IPR032675">
    <property type="entry name" value="LRR_dom_sf"/>
</dbReference>
<keyword evidence="6 18" id="KW-0812">Transmembrane</keyword>
<dbReference type="Gene3D" id="1.10.510.10">
    <property type="entry name" value="Transferase(Phosphotransferase) domain 1"/>
    <property type="match status" value="1"/>
</dbReference>
<dbReference type="InterPro" id="IPR001245">
    <property type="entry name" value="Ser-Thr/Tyr_kinase_cat_dom"/>
</dbReference>
<evidence type="ECO:0000256" key="7">
    <source>
        <dbReference type="ARBA" id="ARBA00022729"/>
    </source>
</evidence>
<comment type="subcellular location">
    <subcellularLocation>
        <location evidence="1">Cell membrane</location>
        <topology evidence="1">Single-pass membrane protein</topology>
    </subcellularLocation>
</comment>
<dbReference type="EC" id="2.7.11.1" evidence="2"/>
<dbReference type="Gene3D" id="3.30.200.20">
    <property type="entry name" value="Phosphorylase Kinase, domain 1"/>
    <property type="match status" value="1"/>
</dbReference>
<evidence type="ECO:0000256" key="8">
    <source>
        <dbReference type="ARBA" id="ARBA00022737"/>
    </source>
</evidence>
<evidence type="ECO:0000256" key="16">
    <source>
        <dbReference type="PROSITE-ProRule" id="PRU10141"/>
    </source>
</evidence>
<dbReference type="Gene3D" id="3.80.10.10">
    <property type="entry name" value="Ribonuclease Inhibitor"/>
    <property type="match status" value="1"/>
</dbReference>
<feature type="region of interest" description="Disordered" evidence="17">
    <location>
        <begin position="903"/>
        <end position="924"/>
    </location>
</feature>
<sequence>MAACPWVLLLFIAAGVVLQARAQPDSKGFISIDCGLPGKTGYEDDNTKISYVPDAGFIDAGTNHNISAEYVTPSMGKHWYDVRSFDGTRNCYTLRSLVPGVKYIIRAMFKYGNYDGLDRPPVFDLYIGVNYWHTVNISGPGAAILQEAMVVVPDDFVQVCLVNTGTGTPFISSLDLRPLHRTHYPQVTAVQGLALTTRLNFGPTDDTLIVRYPDDPHDRIWYPMVDTTRWTEISTTQKVQSRDNDFFEAPSAVLQTAIRPQNASHNLEFTWSSEPTPMDPSPGYIVILHFAELQILPGNAVRQLNVVLNDKPWYTTGFTTEYLYDAVAYNTQPFQYSIRYNLYVEASANATLPPFINAMEVFSVFPTTNIGSDSQDVSAITAIRAKYHVRNNWMGDPCVPNAMAWDRLACSYAIGRRPRITSVNLSSSGLNGDISSSFANLKAVQYLDLSNNNLMGSIPDALSQLPLLTVLDLSGNQLSGSIPSGLLKRIQDGSLNVKYGNNQNLCTNGDACELHAKKNSKLALYIAVPAVLLVVIVLVTILIIRLLKRKNQGSMDNTITPQNETSTSHTTADDAGDDSSLRRLESRRFTYKELKIITNNFQRVLGQGGFGYVYSGILEDGTQVAVKKRSHSSKQGVKEFLAEAQILTRIHHMNLVSMIGYCMDGEYMALVYEYMSEGTLQEHIEGIAVGPCVGLEYLHKGCNPPLIHRDVKATNILLNAKLEARIADFGLSKAFNTNDPHVSTNTLVGTPGYVDPEYQATMKPTTKSDVYSFGVVLLELVTGKPAILREPEPINIIRWARQRLGQGNIEAVVDGRMRGDYDVNSVWKVADIALKCTAHSSIQRPTMTDVVVQLHECIELENGRAVGDCANMGFYTGSSNNDPNMSYDAYTTDQSSIISTNSIAFDTEHNLRREPTMPTGPAAR</sequence>
<evidence type="ECO:0000256" key="18">
    <source>
        <dbReference type="SAM" id="Phobius"/>
    </source>
</evidence>
<keyword evidence="3" id="KW-0723">Serine/threonine-protein kinase</keyword>
<dbReference type="Pfam" id="PF07714">
    <property type="entry name" value="PK_Tyr_Ser-Thr"/>
    <property type="match status" value="1"/>
</dbReference>
<evidence type="ECO:0000256" key="19">
    <source>
        <dbReference type="SAM" id="SignalP"/>
    </source>
</evidence>
<feature type="compositionally biased region" description="Basic and acidic residues" evidence="17">
    <location>
        <begin position="906"/>
        <end position="915"/>
    </location>
</feature>
<keyword evidence="11 16" id="KW-0067">ATP-binding</keyword>
<feature type="region of interest" description="Disordered" evidence="17">
    <location>
        <begin position="554"/>
        <end position="579"/>
    </location>
</feature>
<evidence type="ECO:0000259" key="20">
    <source>
        <dbReference type="PROSITE" id="PS50011"/>
    </source>
</evidence>
<evidence type="ECO:0000256" key="12">
    <source>
        <dbReference type="ARBA" id="ARBA00022989"/>
    </source>
</evidence>
<comment type="catalytic activity">
    <reaction evidence="14">
        <text>L-threonyl-[protein] + ATP = O-phospho-L-threonyl-[protein] + ADP + H(+)</text>
        <dbReference type="Rhea" id="RHEA:46608"/>
        <dbReference type="Rhea" id="RHEA-COMP:11060"/>
        <dbReference type="Rhea" id="RHEA-COMP:11605"/>
        <dbReference type="ChEBI" id="CHEBI:15378"/>
        <dbReference type="ChEBI" id="CHEBI:30013"/>
        <dbReference type="ChEBI" id="CHEBI:30616"/>
        <dbReference type="ChEBI" id="CHEBI:61977"/>
        <dbReference type="ChEBI" id="CHEBI:456216"/>
        <dbReference type="EC" id="2.7.11.1"/>
    </reaction>
</comment>
<dbReference type="InterPro" id="IPR001611">
    <property type="entry name" value="Leu-rich_rpt"/>
</dbReference>
<dbReference type="AlphaFoldDB" id="A0AAD8X8C1"/>
<dbReference type="Pfam" id="PF13855">
    <property type="entry name" value="LRR_8"/>
    <property type="match status" value="1"/>
</dbReference>
<dbReference type="SMART" id="SM00220">
    <property type="entry name" value="S_TKc"/>
    <property type="match status" value="1"/>
</dbReference>
<keyword evidence="10" id="KW-0418">Kinase</keyword>
<evidence type="ECO:0000256" key="3">
    <source>
        <dbReference type="ARBA" id="ARBA00022527"/>
    </source>
</evidence>
<evidence type="ECO:0000313" key="21">
    <source>
        <dbReference type="EMBL" id="KAK1699380.1"/>
    </source>
</evidence>
<name>A0AAD8X8C1_LOLMU</name>
<evidence type="ECO:0000256" key="4">
    <source>
        <dbReference type="ARBA" id="ARBA00022614"/>
    </source>
</evidence>
<evidence type="ECO:0000256" key="1">
    <source>
        <dbReference type="ARBA" id="ARBA00004162"/>
    </source>
</evidence>
<evidence type="ECO:0000256" key="10">
    <source>
        <dbReference type="ARBA" id="ARBA00022777"/>
    </source>
</evidence>
<dbReference type="PANTHER" id="PTHR45631">
    <property type="entry name" value="OS07G0107800 PROTEIN-RELATED"/>
    <property type="match status" value="1"/>
</dbReference>
<evidence type="ECO:0000256" key="6">
    <source>
        <dbReference type="ARBA" id="ARBA00022692"/>
    </source>
</evidence>
<feature type="signal peptide" evidence="19">
    <location>
        <begin position="1"/>
        <end position="22"/>
    </location>
</feature>
<evidence type="ECO:0000256" key="13">
    <source>
        <dbReference type="ARBA" id="ARBA00023136"/>
    </source>
</evidence>
<feature type="domain" description="Protein kinase" evidence="20">
    <location>
        <begin position="599"/>
        <end position="858"/>
    </location>
</feature>
<dbReference type="InterPro" id="IPR000719">
    <property type="entry name" value="Prot_kinase_dom"/>
</dbReference>
<dbReference type="PROSITE" id="PS50011">
    <property type="entry name" value="PROTEIN_KINASE_DOM"/>
    <property type="match status" value="1"/>
</dbReference>
<evidence type="ECO:0000256" key="15">
    <source>
        <dbReference type="ARBA" id="ARBA00048679"/>
    </source>
</evidence>
<dbReference type="InterPro" id="IPR008271">
    <property type="entry name" value="Ser/Thr_kinase_AS"/>
</dbReference>
<evidence type="ECO:0000256" key="5">
    <source>
        <dbReference type="ARBA" id="ARBA00022679"/>
    </source>
</evidence>
<keyword evidence="8" id="KW-0677">Repeat</keyword>
<keyword evidence="5" id="KW-0808">Transferase</keyword>
<dbReference type="InterPro" id="IPR017441">
    <property type="entry name" value="Protein_kinase_ATP_BS"/>
</dbReference>
<dbReference type="Pfam" id="PF12819">
    <property type="entry name" value="Malectin_like"/>
    <property type="match status" value="1"/>
</dbReference>
<keyword evidence="22" id="KW-1185">Reference proteome</keyword>
<feature type="compositionally biased region" description="Polar residues" evidence="17">
    <location>
        <begin position="554"/>
        <end position="570"/>
    </location>
</feature>
<keyword evidence="9 16" id="KW-0547">Nucleotide-binding</keyword>
<evidence type="ECO:0000256" key="2">
    <source>
        <dbReference type="ARBA" id="ARBA00012513"/>
    </source>
</evidence>
<evidence type="ECO:0000256" key="14">
    <source>
        <dbReference type="ARBA" id="ARBA00047899"/>
    </source>
</evidence>
<evidence type="ECO:0000313" key="22">
    <source>
        <dbReference type="Proteomes" id="UP001231189"/>
    </source>
</evidence>
<dbReference type="GO" id="GO:0005886">
    <property type="term" value="C:plasma membrane"/>
    <property type="evidence" value="ECO:0007669"/>
    <property type="project" value="UniProtKB-SubCell"/>
</dbReference>
<dbReference type="Proteomes" id="UP001231189">
    <property type="component" value="Unassembled WGS sequence"/>
</dbReference>
<comment type="caution">
    <text evidence="21">The sequence shown here is derived from an EMBL/GenBank/DDBJ whole genome shotgun (WGS) entry which is preliminary data.</text>
</comment>
<keyword evidence="7 19" id="KW-0732">Signal</keyword>
<evidence type="ECO:0000256" key="17">
    <source>
        <dbReference type="SAM" id="MobiDB-lite"/>
    </source>
</evidence>
<accession>A0AAD8X8C1</accession>
<protein>
    <recommendedName>
        <fullName evidence="2">non-specific serine/threonine protein kinase</fullName>
        <ecNumber evidence="2">2.7.11.1</ecNumber>
    </recommendedName>
</protein>
<dbReference type="FunFam" id="3.80.10.10:FF:000129">
    <property type="entry name" value="Leucine-rich repeat receptor-like kinase"/>
    <property type="match status" value="1"/>
</dbReference>
<keyword evidence="4" id="KW-0433">Leucine-rich repeat</keyword>
<feature type="transmembrane region" description="Helical" evidence="18">
    <location>
        <begin position="522"/>
        <end position="547"/>
    </location>
</feature>
<evidence type="ECO:0000256" key="11">
    <source>
        <dbReference type="ARBA" id="ARBA00022840"/>
    </source>
</evidence>
<evidence type="ECO:0000256" key="9">
    <source>
        <dbReference type="ARBA" id="ARBA00022741"/>
    </source>
</evidence>
<dbReference type="SUPFAM" id="SSF52058">
    <property type="entry name" value="L domain-like"/>
    <property type="match status" value="1"/>
</dbReference>
<dbReference type="SUPFAM" id="SSF56112">
    <property type="entry name" value="Protein kinase-like (PK-like)"/>
    <property type="match status" value="1"/>
</dbReference>
<keyword evidence="12 18" id="KW-1133">Transmembrane helix</keyword>
<dbReference type="PROSITE" id="PS00107">
    <property type="entry name" value="PROTEIN_KINASE_ATP"/>
    <property type="match status" value="1"/>
</dbReference>
<dbReference type="InterPro" id="IPR024788">
    <property type="entry name" value="Malectin-like_Carb-bd_dom"/>
</dbReference>
<feature type="chain" id="PRO_5042240951" description="non-specific serine/threonine protein kinase" evidence="19">
    <location>
        <begin position="23"/>
        <end position="924"/>
    </location>
</feature>
<dbReference type="FunFam" id="3.30.200.20:FF:000394">
    <property type="entry name" value="Leucine-rich repeat receptor-like protein kinase"/>
    <property type="match status" value="1"/>
</dbReference>
<dbReference type="PROSITE" id="PS00108">
    <property type="entry name" value="PROTEIN_KINASE_ST"/>
    <property type="match status" value="1"/>
</dbReference>
<dbReference type="InterPro" id="IPR011009">
    <property type="entry name" value="Kinase-like_dom_sf"/>
</dbReference>
<dbReference type="GO" id="GO:0005524">
    <property type="term" value="F:ATP binding"/>
    <property type="evidence" value="ECO:0007669"/>
    <property type="project" value="UniProtKB-UniRule"/>
</dbReference>